<evidence type="ECO:0000313" key="4">
    <source>
        <dbReference type="EMBL" id="QHW34290.1"/>
    </source>
</evidence>
<dbReference type="InterPro" id="IPR050680">
    <property type="entry name" value="YpeA/RimI_acetyltransf"/>
</dbReference>
<dbReference type="InterPro" id="IPR000182">
    <property type="entry name" value="GNAT_dom"/>
</dbReference>
<dbReference type="Pfam" id="PF24553">
    <property type="entry name" value="Rv0428c_C"/>
    <property type="match status" value="1"/>
</dbReference>
<keyword evidence="2" id="KW-0012">Acyltransferase</keyword>
<feature type="domain" description="N-acetyltransferase" evidence="3">
    <location>
        <begin position="118"/>
        <end position="255"/>
    </location>
</feature>
<proteinExistence type="predicted"/>
<dbReference type="SUPFAM" id="SSF55729">
    <property type="entry name" value="Acyl-CoA N-acyltransferases (Nat)"/>
    <property type="match status" value="1"/>
</dbReference>
<gene>
    <name evidence="4" type="ORF">GZH47_28180</name>
</gene>
<organism evidence="4 5">
    <name type="scientific">Paenibacillus rhizovicinus</name>
    <dbReference type="NCBI Taxonomy" id="2704463"/>
    <lineage>
        <taxon>Bacteria</taxon>
        <taxon>Bacillati</taxon>
        <taxon>Bacillota</taxon>
        <taxon>Bacilli</taxon>
        <taxon>Bacillales</taxon>
        <taxon>Paenibacillaceae</taxon>
        <taxon>Paenibacillus</taxon>
    </lineage>
</organism>
<accession>A0A6C0P6S7</accession>
<dbReference type="Proteomes" id="UP000479114">
    <property type="component" value="Chromosome"/>
</dbReference>
<keyword evidence="5" id="KW-1185">Reference proteome</keyword>
<evidence type="ECO:0000256" key="1">
    <source>
        <dbReference type="ARBA" id="ARBA00022679"/>
    </source>
</evidence>
<dbReference type="InterPro" id="IPR016181">
    <property type="entry name" value="Acyl_CoA_acyltransferase"/>
</dbReference>
<name>A0A6C0P6S7_9BACL</name>
<evidence type="ECO:0000313" key="5">
    <source>
        <dbReference type="Proteomes" id="UP000479114"/>
    </source>
</evidence>
<dbReference type="InterPro" id="IPR056935">
    <property type="entry name" value="Rv0428c-like_C"/>
</dbReference>
<dbReference type="KEGG" id="prz:GZH47_28180"/>
<dbReference type="CDD" id="cd04301">
    <property type="entry name" value="NAT_SF"/>
    <property type="match status" value="1"/>
</dbReference>
<dbReference type="PANTHER" id="PTHR43420:SF44">
    <property type="entry name" value="ACETYLTRANSFERASE YPEA"/>
    <property type="match status" value="1"/>
</dbReference>
<dbReference type="Gene3D" id="3.40.630.30">
    <property type="match status" value="1"/>
</dbReference>
<evidence type="ECO:0000256" key="2">
    <source>
        <dbReference type="ARBA" id="ARBA00023315"/>
    </source>
</evidence>
<evidence type="ECO:0000259" key="3">
    <source>
        <dbReference type="PROSITE" id="PS51186"/>
    </source>
</evidence>
<dbReference type="AlphaFoldDB" id="A0A6C0P6S7"/>
<dbReference type="PROSITE" id="PS51186">
    <property type="entry name" value="GNAT"/>
    <property type="match status" value="1"/>
</dbReference>
<protein>
    <submittedName>
        <fullName evidence="4">GNAT family N-acetyltransferase</fullName>
    </submittedName>
</protein>
<reference evidence="4 5" key="1">
    <citation type="submission" date="2020-02" db="EMBL/GenBank/DDBJ databases">
        <title>Paenibacillus sp. nov., isolated from rhizosphere soil of tomato.</title>
        <authorList>
            <person name="Weon H.-Y."/>
            <person name="Lee S.A."/>
        </authorList>
    </citation>
    <scope>NUCLEOTIDE SEQUENCE [LARGE SCALE GENOMIC DNA]</scope>
    <source>
        <strain evidence="4 5">14171R-81</strain>
    </source>
</reference>
<dbReference type="EMBL" id="CP048286">
    <property type="protein sequence ID" value="QHW34290.1"/>
    <property type="molecule type" value="Genomic_DNA"/>
</dbReference>
<dbReference type="GO" id="GO:0016747">
    <property type="term" value="F:acyltransferase activity, transferring groups other than amino-acyl groups"/>
    <property type="evidence" value="ECO:0007669"/>
    <property type="project" value="InterPro"/>
</dbReference>
<keyword evidence="1 4" id="KW-0808">Transferase</keyword>
<dbReference type="RefSeq" id="WP_162644282.1">
    <property type="nucleotide sequence ID" value="NZ_CP048286.1"/>
</dbReference>
<sequence length="255" mass="28412">MTVAIEELTMNAWPAGQTAAHGGWLLRLAEGFTKRANSVHPLYAGAETAESMQRKIETCEAFYQRAGQDTIFKLTPFAPAGLDCTLEERGYVLQDPSRVMMLGDLTLLRLPAKNEPGIAVECEDRLTYSWLDLMCGFNGIPSCQEGSAARIMHAITMKTGYFTLHAHGIPAACGLAVIEGDYVGLYDIVTASSFRNQGIGERLILHMLQWAGKNGASRSYLQVVQNNAPANRLYAKLKYEELYPYWYRVKQRNLH</sequence>
<dbReference type="PANTHER" id="PTHR43420">
    <property type="entry name" value="ACETYLTRANSFERASE"/>
    <property type="match status" value="1"/>
</dbReference>